<evidence type="ECO:0000256" key="7">
    <source>
        <dbReference type="ARBA" id="ARBA00023180"/>
    </source>
</evidence>
<dbReference type="EMBL" id="QSBY01000006">
    <property type="protein sequence ID" value="RHW72266.1"/>
    <property type="molecule type" value="Genomic_DNA"/>
</dbReference>
<keyword evidence="3" id="KW-1003">Cell membrane</keyword>
<feature type="domain" description="Trypanosome variant surface glycoprotein B-type N-terminal" evidence="11">
    <location>
        <begin position="27"/>
        <end position="383"/>
    </location>
</feature>
<keyword evidence="8" id="KW-0449">Lipoprotein</keyword>
<evidence type="ECO:0000313" key="12">
    <source>
        <dbReference type="EMBL" id="RHW71951.1"/>
    </source>
</evidence>
<dbReference type="EMBL" id="QSBY01000006">
    <property type="protein sequence ID" value="RHW72022.1"/>
    <property type="molecule type" value="Genomic_DNA"/>
</dbReference>
<dbReference type="InterPro" id="IPR019609">
    <property type="entry name" value="Variant_surf_glycoprt_trypan_C"/>
</dbReference>
<dbReference type="Proteomes" id="UP000266743">
    <property type="component" value="Chromosome 6"/>
</dbReference>
<evidence type="ECO:0000256" key="5">
    <source>
        <dbReference type="ARBA" id="ARBA00022729"/>
    </source>
</evidence>
<evidence type="ECO:0000256" key="6">
    <source>
        <dbReference type="ARBA" id="ARBA00023136"/>
    </source>
</evidence>
<comment type="subcellular location">
    <subcellularLocation>
        <location evidence="2">Cell membrane</location>
        <topology evidence="2">Lipid-anchor</topology>
        <topology evidence="2">GPI-anchor</topology>
    </subcellularLocation>
</comment>
<dbReference type="EMBL" id="QSBY01000006">
    <property type="protein sequence ID" value="RHW71951.1"/>
    <property type="molecule type" value="Genomic_DNA"/>
</dbReference>
<dbReference type="InterPro" id="IPR025932">
    <property type="entry name" value="Trypano_VSG_B_N_dom"/>
</dbReference>
<evidence type="ECO:0000256" key="3">
    <source>
        <dbReference type="ARBA" id="ARBA00022475"/>
    </source>
</evidence>
<keyword evidence="4" id="KW-0336">GPI-anchor</keyword>
<reference evidence="13" key="1">
    <citation type="submission" date="2018-09" db="EMBL/GenBank/DDBJ databases">
        <title>whole genome sequence of T. equiperdum IVM-t1 strain.</title>
        <authorList>
            <person name="Suganuma K."/>
        </authorList>
    </citation>
    <scope>NUCLEOTIDE SEQUENCE [LARGE SCALE GENOMIC DNA]</scope>
    <source>
        <strain evidence="13">IVM-t1</strain>
    </source>
</reference>
<evidence type="ECO:0000259" key="10">
    <source>
        <dbReference type="Pfam" id="PF10659"/>
    </source>
</evidence>
<gene>
    <name evidence="14" type="ORF">DPX39_060065900</name>
    <name evidence="15" type="ORF">DPX39_060072000</name>
    <name evidence="12" type="ORF">DPX39_060078100</name>
    <name evidence="13" type="ORF">DPX39_060084200</name>
</gene>
<feature type="region of interest" description="Disordered" evidence="9">
    <location>
        <begin position="456"/>
        <end position="484"/>
    </location>
</feature>
<dbReference type="AlphaFoldDB" id="A0A3L6L5Z4"/>
<evidence type="ECO:0000313" key="14">
    <source>
        <dbReference type="EMBL" id="RHW72115.1"/>
    </source>
</evidence>
<organism evidence="13">
    <name type="scientific">Trypanosoma brucei equiperdum</name>
    <dbReference type="NCBI Taxonomy" id="630700"/>
    <lineage>
        <taxon>Eukaryota</taxon>
        <taxon>Discoba</taxon>
        <taxon>Euglenozoa</taxon>
        <taxon>Kinetoplastea</taxon>
        <taxon>Metakinetoplastina</taxon>
        <taxon>Trypanosomatida</taxon>
        <taxon>Trypanosomatidae</taxon>
        <taxon>Trypanosoma</taxon>
    </lineage>
</organism>
<evidence type="ECO:0000256" key="8">
    <source>
        <dbReference type="ARBA" id="ARBA00023288"/>
    </source>
</evidence>
<evidence type="ECO:0000313" key="13">
    <source>
        <dbReference type="EMBL" id="RHW72022.1"/>
    </source>
</evidence>
<feature type="compositionally biased region" description="Basic and acidic residues" evidence="9">
    <location>
        <begin position="467"/>
        <end position="484"/>
    </location>
</feature>
<evidence type="ECO:0000256" key="2">
    <source>
        <dbReference type="ARBA" id="ARBA00004609"/>
    </source>
</evidence>
<evidence type="ECO:0000259" key="11">
    <source>
        <dbReference type="Pfam" id="PF13206"/>
    </source>
</evidence>
<keyword evidence="6" id="KW-0472">Membrane</keyword>
<evidence type="ECO:0000313" key="15">
    <source>
        <dbReference type="EMBL" id="RHW72266.1"/>
    </source>
</evidence>
<evidence type="ECO:0000256" key="1">
    <source>
        <dbReference type="ARBA" id="ARBA00002523"/>
    </source>
</evidence>
<protein>
    <submittedName>
        <fullName evidence="13">Variant surface glycoprotein</fullName>
    </submittedName>
</protein>
<evidence type="ECO:0000256" key="4">
    <source>
        <dbReference type="ARBA" id="ARBA00022622"/>
    </source>
</evidence>
<accession>A0A3L6L5Z4</accession>
<keyword evidence="5" id="KW-0732">Signal</keyword>
<comment type="function">
    <text evidence="1">VSG forms a coat on the surface of the parasite. The trypanosome evades the immune response of the host by expressing a series of antigenically distinct VSGs from an estimated 1000 VSG genes.</text>
</comment>
<evidence type="ECO:0000256" key="9">
    <source>
        <dbReference type="SAM" id="MobiDB-lite"/>
    </source>
</evidence>
<dbReference type="GO" id="GO:0005886">
    <property type="term" value="C:plasma membrane"/>
    <property type="evidence" value="ECO:0007669"/>
    <property type="project" value="UniProtKB-SubCell"/>
</dbReference>
<dbReference type="Pfam" id="PF13206">
    <property type="entry name" value="VSG_B"/>
    <property type="match status" value="1"/>
</dbReference>
<dbReference type="EMBL" id="QSBY01000006">
    <property type="protein sequence ID" value="RHW72115.1"/>
    <property type="molecule type" value="Genomic_DNA"/>
</dbReference>
<dbReference type="Pfam" id="PF10659">
    <property type="entry name" value="Trypan_glycop_C"/>
    <property type="match status" value="1"/>
</dbReference>
<name>A0A3L6L5Z4_9TRYP</name>
<keyword evidence="7" id="KW-0325">Glycoprotein</keyword>
<feature type="domain" description="Trypanosome variant surface glycoprotein C-terminal" evidence="10">
    <location>
        <begin position="421"/>
        <end position="495"/>
    </location>
</feature>
<dbReference type="GO" id="GO:0098552">
    <property type="term" value="C:side of membrane"/>
    <property type="evidence" value="ECO:0007669"/>
    <property type="project" value="UniProtKB-KW"/>
</dbReference>
<comment type="caution">
    <text evidence="13">The sequence shown here is derived from an EMBL/GenBank/DDBJ whole genome shotgun (WGS) entry which is preliminary data.</text>
</comment>
<sequence>MYSTTRPQPQVMSRTARALTTVIALAFVTVPKLTAHAAVTAGENAALFRDLCTIVSGAESTATIGSETTTLDPTVGAIQQLNLTFSDPAWKAVFKTKPGKENWQEEIPDAHKENAQWRALYPTWLAAAKADEQDTELKVLKAVGADKLKPHQKAYFGSEVAKVAAQVSKIAEKLQELKADERSTDAESAQKLLRTAAFGGPDKTRSGLKHTDMFTSGCAANQAVCCKDDAGTGKPPITVAGVIMCVCGHDGNLGTACINPATALATWADPSAATQAEWTKISAYCTANSGQEINIDSIDDALGRVLATARFDSSKLYIGAANGGACRSGSANGFCTTYTAASATDTSKLTAAPWVANVRKATRALRLSKQATEDAKRLKAQLATLYAGLSGAAAAAARIPEPPGLDKGPTVARLTELNSNCEQHKDNKTTCENTGKWKWDGTTEKYGKCTVDESKVKTQTSAGTEGDQTRAAEKTTDKCKRKTEKDCKWEGTECKKNPALL</sequence>
<proteinExistence type="predicted"/>